<dbReference type="SUPFAM" id="SSF53300">
    <property type="entry name" value="vWA-like"/>
    <property type="match status" value="1"/>
</dbReference>
<protein>
    <submittedName>
        <fullName evidence="1">TPR repeat-containing von Willebrand factor, type A</fullName>
    </submittedName>
</protein>
<gene>
    <name evidence="1" type="ORF">PSYPI_42265</name>
</gene>
<accession>F3GND7</accession>
<organism evidence="1 2">
    <name type="scientific">Pseudomonas syringae pv. pisi str. 1704B</name>
    <dbReference type="NCBI Taxonomy" id="629263"/>
    <lineage>
        <taxon>Bacteria</taxon>
        <taxon>Pseudomonadati</taxon>
        <taxon>Pseudomonadota</taxon>
        <taxon>Gammaproteobacteria</taxon>
        <taxon>Pseudomonadales</taxon>
        <taxon>Pseudomonadaceae</taxon>
        <taxon>Pseudomonas</taxon>
        <taxon>Pseudomonas syringae</taxon>
    </lineage>
</organism>
<sequence>NSKLPWVALGLAWLLALFALLGPSWQRVEQISQKPVDPLVVILELTPQMLATDTPPTRLEQARRKLLDLLQKRSDAQTAIVVYAGSAHTL</sequence>
<evidence type="ECO:0000313" key="2">
    <source>
        <dbReference type="Proteomes" id="UP000004986"/>
    </source>
</evidence>
<dbReference type="Proteomes" id="UP000004986">
    <property type="component" value="Unassembled WGS sequence"/>
</dbReference>
<dbReference type="AlphaFoldDB" id="F3GND7"/>
<dbReference type="EMBL" id="AEAI01003274">
    <property type="protein sequence ID" value="EGH48590.1"/>
    <property type="molecule type" value="Genomic_DNA"/>
</dbReference>
<feature type="non-terminal residue" evidence="1">
    <location>
        <position position="90"/>
    </location>
</feature>
<evidence type="ECO:0000313" key="1">
    <source>
        <dbReference type="EMBL" id="EGH48590.1"/>
    </source>
</evidence>
<name>F3GND7_PSESJ</name>
<reference evidence="1 2" key="1">
    <citation type="journal article" date="2011" name="PLoS Pathog.">
        <title>Dynamic evolution of pathogenicity revealed by sequencing and comparative genomics of 19 Pseudomonas syringae isolates.</title>
        <authorList>
            <person name="Baltrus D.A."/>
            <person name="Nishimura M.T."/>
            <person name="Romanchuk A."/>
            <person name="Chang J.H."/>
            <person name="Mukhtar M.S."/>
            <person name="Cherkis K."/>
            <person name="Roach J."/>
            <person name="Grant S.R."/>
            <person name="Jones C.D."/>
            <person name="Dangl J.L."/>
        </authorList>
    </citation>
    <scope>NUCLEOTIDE SEQUENCE [LARGE SCALE GENOMIC DNA]</scope>
    <source>
        <strain evidence="1 2">1704B</strain>
    </source>
</reference>
<keyword evidence="2" id="KW-1185">Reference proteome</keyword>
<comment type="caution">
    <text evidence="1">The sequence shown here is derived from an EMBL/GenBank/DDBJ whole genome shotgun (WGS) entry which is preliminary data.</text>
</comment>
<dbReference type="Gene3D" id="3.40.50.410">
    <property type="entry name" value="von Willebrand factor, type A domain"/>
    <property type="match status" value="1"/>
</dbReference>
<dbReference type="InterPro" id="IPR036465">
    <property type="entry name" value="vWFA_dom_sf"/>
</dbReference>
<feature type="non-terminal residue" evidence="1">
    <location>
        <position position="1"/>
    </location>
</feature>
<proteinExistence type="predicted"/>